<name>A0A2T3G132_9FIRM</name>
<dbReference type="RefSeq" id="WP_022002075.1">
    <property type="nucleotide sequence ID" value="NZ_DBGCOW010000028.1"/>
</dbReference>
<dbReference type="PIRSF" id="PIRSF021265">
    <property type="entry name" value="DUF956"/>
    <property type="match status" value="1"/>
</dbReference>
<dbReference type="EMBL" id="JAJDKZ010000002">
    <property type="protein sequence ID" value="MCB8609181.1"/>
    <property type="molecule type" value="Genomic_DNA"/>
</dbReference>
<keyword evidence="3" id="KW-1185">Reference proteome</keyword>
<evidence type="ECO:0000313" key="2">
    <source>
        <dbReference type="EMBL" id="PST41250.1"/>
    </source>
</evidence>
<gene>
    <name evidence="2" type="ORF">C7U55_03665</name>
    <name evidence="1" type="ORF">LJD69_01060</name>
</gene>
<dbReference type="Proteomes" id="UP000241201">
    <property type="component" value="Unassembled WGS sequence"/>
</dbReference>
<dbReference type="InterPro" id="IPR010360">
    <property type="entry name" value="DUF956"/>
</dbReference>
<comment type="caution">
    <text evidence="2">The sequence shown here is derived from an EMBL/GenBank/DDBJ whole genome shotgun (WGS) entry which is preliminary data.</text>
</comment>
<accession>A0A2T3G132</accession>
<evidence type="ECO:0000313" key="3">
    <source>
        <dbReference type="Proteomes" id="UP000241201"/>
    </source>
</evidence>
<dbReference type="AlphaFoldDB" id="A0A2T3G132"/>
<reference evidence="1" key="3">
    <citation type="submission" date="2021-10" db="EMBL/GenBank/DDBJ databases">
        <title>Collection of gut derived symbiotic bacterial strains cultured from healthy donors.</title>
        <authorList>
            <person name="Lin H."/>
            <person name="Littmann E."/>
            <person name="Kohout C."/>
            <person name="Pamer E.G."/>
        </authorList>
    </citation>
    <scope>NUCLEOTIDE SEQUENCE</scope>
    <source>
        <strain evidence="1">DFI.4.48</strain>
    </source>
</reference>
<protein>
    <submittedName>
        <fullName evidence="2">DUF956 domain-containing protein</fullName>
    </submittedName>
    <submittedName>
        <fullName evidence="1">DUF956 family protein</fullName>
    </submittedName>
</protein>
<organism evidence="2 3">
    <name type="scientific">Faecalibacillus faecis</name>
    <dbReference type="NCBI Taxonomy" id="1982628"/>
    <lineage>
        <taxon>Bacteria</taxon>
        <taxon>Bacillati</taxon>
        <taxon>Bacillota</taxon>
        <taxon>Erysipelotrichia</taxon>
        <taxon>Erysipelotrichales</taxon>
        <taxon>Coprobacillaceae</taxon>
        <taxon>Faecalibacillus</taxon>
    </lineage>
</organism>
<reference evidence="2" key="2">
    <citation type="journal article" date="2019" name="Int. J. Syst. Evol. Microbiol.">
        <title>Faecalibacillus intestinalis gen. nov., sp. nov. and Faecalibacillus faecis sp. nov., isolated from human faeces.</title>
        <authorList>
            <person name="Seo B."/>
            <person name="Jeon K."/>
            <person name="Baek I."/>
            <person name="Lee Y.M."/>
            <person name="Baek K."/>
            <person name="Ko G."/>
        </authorList>
    </citation>
    <scope>NUCLEOTIDE SEQUENCE</scope>
    <source>
        <strain evidence="2">SNUG30370</strain>
    </source>
</reference>
<dbReference type="Pfam" id="PF06115">
    <property type="entry name" value="DUF956"/>
    <property type="match status" value="1"/>
</dbReference>
<dbReference type="EMBL" id="PYLP01000003">
    <property type="protein sequence ID" value="PST41250.1"/>
    <property type="molecule type" value="Genomic_DNA"/>
</dbReference>
<reference evidence="3" key="1">
    <citation type="submission" date="2018-03" db="EMBL/GenBank/DDBJ databases">
        <title>Lachnoclostridium SNUG30370 gen.nov., sp.nov., isolated from human faeces.</title>
        <authorList>
            <person name="Seo B."/>
            <person name="Jeon K."/>
            <person name="Ko G."/>
        </authorList>
    </citation>
    <scope>NUCLEOTIDE SEQUENCE [LARGE SCALE GENOMIC DNA]</scope>
    <source>
        <strain evidence="3">SNUG30370</strain>
    </source>
</reference>
<dbReference type="Proteomes" id="UP001198439">
    <property type="component" value="Unassembled WGS sequence"/>
</dbReference>
<sequence length="124" mass="14346">MVQSLNKKVDLTINATSYLGMANYGKVLVGDEAFEYYNDKNVNDYIQIPWSEVTEIMASVMFKGKWIPRFAVVTKNNGNFIFSTRDNKKTLRAVRNYVDPNNMVRSLSFFQVISRGLKSLFKRK</sequence>
<dbReference type="GeneID" id="77470202"/>
<evidence type="ECO:0000313" key="1">
    <source>
        <dbReference type="EMBL" id="MCB8609181.1"/>
    </source>
</evidence>
<proteinExistence type="predicted"/>